<feature type="domain" description="Polymerase/histidinol phosphatase N-terminal" evidence="1">
    <location>
        <begin position="4"/>
        <end position="70"/>
    </location>
</feature>
<organism evidence="2 3">
    <name type="scientific">[Eubacterium] hominis</name>
    <dbReference type="NCBI Taxonomy" id="2764325"/>
    <lineage>
        <taxon>Bacteria</taxon>
        <taxon>Bacillati</taxon>
        <taxon>Bacillota</taxon>
        <taxon>Erysipelotrichia</taxon>
        <taxon>Erysipelotrichales</taxon>
        <taxon>Erysipelotrichaceae</taxon>
        <taxon>Amedibacillus</taxon>
    </lineage>
</organism>
<dbReference type="InterPro" id="IPR003141">
    <property type="entry name" value="Pol/His_phosphatase_N"/>
</dbReference>
<protein>
    <submittedName>
        <fullName evidence="2">PHP domain-containing protein</fullName>
    </submittedName>
</protein>
<dbReference type="GO" id="GO:0035312">
    <property type="term" value="F:5'-3' DNA exonuclease activity"/>
    <property type="evidence" value="ECO:0007669"/>
    <property type="project" value="TreeGrafter"/>
</dbReference>
<dbReference type="GO" id="GO:0004534">
    <property type="term" value="F:5'-3' RNA exonuclease activity"/>
    <property type="evidence" value="ECO:0007669"/>
    <property type="project" value="TreeGrafter"/>
</dbReference>
<name>A0A7G9GQE7_9FIRM</name>
<dbReference type="Pfam" id="PF02811">
    <property type="entry name" value="PHP"/>
    <property type="match status" value="1"/>
</dbReference>
<dbReference type="Proteomes" id="UP000515856">
    <property type="component" value="Chromosome"/>
</dbReference>
<gene>
    <name evidence="2" type="ORF">H9Q80_03480</name>
</gene>
<dbReference type="SUPFAM" id="SSF89550">
    <property type="entry name" value="PHP domain-like"/>
    <property type="match status" value="1"/>
</dbReference>
<reference evidence="2 3" key="1">
    <citation type="submission" date="2020-08" db="EMBL/GenBank/DDBJ databases">
        <authorList>
            <person name="Liu C."/>
            <person name="Sun Q."/>
        </authorList>
    </citation>
    <scope>NUCLEOTIDE SEQUENCE [LARGE SCALE GENOMIC DNA]</scope>
    <source>
        <strain evidence="2 3">NSJ-61</strain>
    </source>
</reference>
<dbReference type="InterPro" id="IPR016195">
    <property type="entry name" value="Pol/histidinol_Pase-like"/>
</dbReference>
<dbReference type="PANTHER" id="PTHR42924:SF3">
    <property type="entry name" value="POLYMERASE_HISTIDINOL PHOSPHATASE N-TERMINAL DOMAIN-CONTAINING PROTEIN"/>
    <property type="match status" value="1"/>
</dbReference>
<dbReference type="InterPro" id="IPR052018">
    <property type="entry name" value="PHP_domain"/>
</dbReference>
<evidence type="ECO:0000259" key="1">
    <source>
        <dbReference type="SMART" id="SM00481"/>
    </source>
</evidence>
<dbReference type="Gene3D" id="3.20.20.140">
    <property type="entry name" value="Metal-dependent hydrolases"/>
    <property type="match status" value="1"/>
</dbReference>
<proteinExistence type="predicted"/>
<dbReference type="RefSeq" id="WP_117454980.1">
    <property type="nucleotide sequence ID" value="NZ_CP060636.1"/>
</dbReference>
<accession>A0A7G9GQE7</accession>
<dbReference type="SMART" id="SM00481">
    <property type="entry name" value="POLIIIAc"/>
    <property type="match status" value="1"/>
</dbReference>
<dbReference type="Gene3D" id="1.10.150.650">
    <property type="match status" value="1"/>
</dbReference>
<evidence type="ECO:0000313" key="3">
    <source>
        <dbReference type="Proteomes" id="UP000515856"/>
    </source>
</evidence>
<dbReference type="EMBL" id="CP060636">
    <property type="protein sequence ID" value="QNM13029.1"/>
    <property type="molecule type" value="Genomic_DNA"/>
</dbReference>
<keyword evidence="3" id="KW-1185">Reference proteome</keyword>
<evidence type="ECO:0000313" key="2">
    <source>
        <dbReference type="EMBL" id="QNM13029.1"/>
    </source>
</evidence>
<dbReference type="CDD" id="cd07438">
    <property type="entry name" value="PHP_HisPPase_AMP"/>
    <property type="match status" value="1"/>
</dbReference>
<dbReference type="InterPro" id="IPR004013">
    <property type="entry name" value="PHP_dom"/>
</dbReference>
<dbReference type="PANTHER" id="PTHR42924">
    <property type="entry name" value="EXONUCLEASE"/>
    <property type="match status" value="1"/>
</dbReference>
<sequence length="299" mass="34353">MIPFDLHMHSNYSADGEFTPKELIQIAKDRHLKCVALSDHNCMLGVDTMIEEGKQAGIQVIPAIEFSTLFQPDIECHLLGYHFDYHKDYFTTLHEQTQKLSDDAFLLRVKKFKETYHIDFDEEKIIKDSNGENPWFMLCDTIFNDPKNADIEDFKDYRAGGKRSNPAPVNFFWDKCQKGSPLYVHVEYPSFKDTVQLIHDAGGIAVLAHPFATFYQKEALLDLAVSYGIDGIEAYSNYHEPKHNHYYADYAKKHNLLITCGSDFHGKHKPSIHMGDVGEEVENADEILQKFLEAIKVNQ</sequence>
<dbReference type="KEGG" id="ehn:H9Q80_03480"/>
<dbReference type="AlphaFoldDB" id="A0A7G9GQE7"/>